<keyword evidence="4" id="KW-1185">Reference proteome</keyword>
<accession>A0A0C2DW84</accession>
<dbReference type="GO" id="GO:0141221">
    <property type="term" value="F:histone deacetylase activity, hydrolytic mechanism"/>
    <property type="evidence" value="ECO:0007669"/>
    <property type="project" value="UniProtKB-EC"/>
</dbReference>
<dbReference type="Pfam" id="PF00850">
    <property type="entry name" value="Hist_deacetyl"/>
    <property type="match status" value="1"/>
</dbReference>
<evidence type="ECO:0000313" key="4">
    <source>
        <dbReference type="Proteomes" id="UP000054047"/>
    </source>
</evidence>
<gene>
    <name evidence="3" type="ORF">ANCDUO_02471</name>
</gene>
<dbReference type="GO" id="GO:0040029">
    <property type="term" value="P:epigenetic regulation of gene expression"/>
    <property type="evidence" value="ECO:0007669"/>
    <property type="project" value="TreeGrafter"/>
</dbReference>
<dbReference type="PANTHER" id="PTHR10625">
    <property type="entry name" value="HISTONE DEACETYLASE HDAC1-RELATED"/>
    <property type="match status" value="1"/>
</dbReference>
<dbReference type="PANTHER" id="PTHR10625:SF47">
    <property type="entry name" value="HISTONE DEACETYLASE 6"/>
    <property type="match status" value="1"/>
</dbReference>
<dbReference type="InterPro" id="IPR023801">
    <property type="entry name" value="His_deacetylse_dom"/>
</dbReference>
<feature type="non-terminal residue" evidence="3">
    <location>
        <position position="220"/>
    </location>
</feature>
<dbReference type="InterPro" id="IPR000286">
    <property type="entry name" value="HDACs"/>
</dbReference>
<name>A0A0C2DW84_9BILA</name>
<dbReference type="InterPro" id="IPR023696">
    <property type="entry name" value="Ureohydrolase_dom_sf"/>
</dbReference>
<dbReference type="OrthoDB" id="424012at2759"/>
<dbReference type="Gene3D" id="3.40.800.20">
    <property type="entry name" value="Histone deacetylase domain"/>
    <property type="match status" value="1"/>
</dbReference>
<organism evidence="3 4">
    <name type="scientific">Ancylostoma duodenale</name>
    <dbReference type="NCBI Taxonomy" id="51022"/>
    <lineage>
        <taxon>Eukaryota</taxon>
        <taxon>Metazoa</taxon>
        <taxon>Ecdysozoa</taxon>
        <taxon>Nematoda</taxon>
        <taxon>Chromadorea</taxon>
        <taxon>Rhabditida</taxon>
        <taxon>Rhabditina</taxon>
        <taxon>Rhabditomorpha</taxon>
        <taxon>Strongyloidea</taxon>
        <taxon>Ancylostomatidae</taxon>
        <taxon>Ancylostomatinae</taxon>
        <taxon>Ancylostoma</taxon>
    </lineage>
</organism>
<dbReference type="InterPro" id="IPR037138">
    <property type="entry name" value="His_deacetylse_dom_sf"/>
</dbReference>
<sequence length="220" mass="24455">MVTKGHYAIDKYGLHRVLILDWDVHHGNGTQEIFWEDNRVLYMSIHRHDDGMFYPMGEPKDYVDVGEGKGRGYSVNIPWNATKIGDDAYRAAFAKIVMPIAYEFAPELVLISSGFDAAAGDPLGECFVTADTYALMTYHLMSLAGGRLITVLEGGYNLDSIAECASAVCETMVAGSLRKSYKSESEGTPHKKRLQSKVWDSLRGTAAAHEPHWRCLQGFQ</sequence>
<proteinExistence type="predicted"/>
<dbReference type="AlphaFoldDB" id="A0A0C2DW84"/>
<protein>
    <submittedName>
        <fullName evidence="3">Histone deacetylase family protein</fullName>
    </submittedName>
</protein>
<dbReference type="SUPFAM" id="SSF52768">
    <property type="entry name" value="Arginase/deacetylase"/>
    <property type="match status" value="1"/>
</dbReference>
<feature type="domain" description="Histone deacetylase" evidence="2">
    <location>
        <begin position="6"/>
        <end position="171"/>
    </location>
</feature>
<dbReference type="PRINTS" id="PR01270">
    <property type="entry name" value="HDASUPER"/>
</dbReference>
<dbReference type="EMBL" id="KN726798">
    <property type="protein sequence ID" value="KIH67197.1"/>
    <property type="molecule type" value="Genomic_DNA"/>
</dbReference>
<comment type="catalytic activity">
    <reaction evidence="1">
        <text>N(6)-acetyl-L-lysyl-[histone] + H2O = L-lysyl-[histone] + acetate</text>
        <dbReference type="Rhea" id="RHEA:58196"/>
        <dbReference type="Rhea" id="RHEA-COMP:9845"/>
        <dbReference type="Rhea" id="RHEA-COMP:11338"/>
        <dbReference type="ChEBI" id="CHEBI:15377"/>
        <dbReference type="ChEBI" id="CHEBI:29969"/>
        <dbReference type="ChEBI" id="CHEBI:30089"/>
        <dbReference type="ChEBI" id="CHEBI:61930"/>
        <dbReference type="EC" id="3.5.1.98"/>
    </reaction>
</comment>
<evidence type="ECO:0000313" key="3">
    <source>
        <dbReference type="EMBL" id="KIH67197.1"/>
    </source>
</evidence>
<dbReference type="Proteomes" id="UP000054047">
    <property type="component" value="Unassembled WGS sequence"/>
</dbReference>
<evidence type="ECO:0000256" key="1">
    <source>
        <dbReference type="ARBA" id="ARBA00048287"/>
    </source>
</evidence>
<dbReference type="GO" id="GO:0000118">
    <property type="term" value="C:histone deacetylase complex"/>
    <property type="evidence" value="ECO:0007669"/>
    <property type="project" value="TreeGrafter"/>
</dbReference>
<evidence type="ECO:0000259" key="2">
    <source>
        <dbReference type="Pfam" id="PF00850"/>
    </source>
</evidence>
<reference evidence="3 4" key="1">
    <citation type="submission" date="2013-12" db="EMBL/GenBank/DDBJ databases">
        <title>Draft genome of the parsitic nematode Ancylostoma duodenale.</title>
        <authorList>
            <person name="Mitreva M."/>
        </authorList>
    </citation>
    <scope>NUCLEOTIDE SEQUENCE [LARGE SCALE GENOMIC DNA]</scope>
    <source>
        <strain evidence="3 4">Zhejiang</strain>
    </source>
</reference>